<gene>
    <name evidence="3" type="ORF">DFH08DRAFT_975520</name>
</gene>
<organism evidence="3 4">
    <name type="scientific">Mycena albidolilacea</name>
    <dbReference type="NCBI Taxonomy" id="1033008"/>
    <lineage>
        <taxon>Eukaryota</taxon>
        <taxon>Fungi</taxon>
        <taxon>Dikarya</taxon>
        <taxon>Basidiomycota</taxon>
        <taxon>Agaricomycotina</taxon>
        <taxon>Agaricomycetes</taxon>
        <taxon>Agaricomycetidae</taxon>
        <taxon>Agaricales</taxon>
        <taxon>Marasmiineae</taxon>
        <taxon>Mycenaceae</taxon>
        <taxon>Mycena</taxon>
    </lineage>
</organism>
<evidence type="ECO:0000256" key="1">
    <source>
        <dbReference type="SAM" id="MobiDB-lite"/>
    </source>
</evidence>
<protein>
    <recommendedName>
        <fullName evidence="5">Secreted protein</fullName>
    </recommendedName>
</protein>
<keyword evidence="2" id="KW-0732">Signal</keyword>
<feature type="signal peptide" evidence="2">
    <location>
        <begin position="1"/>
        <end position="22"/>
    </location>
</feature>
<dbReference type="Proteomes" id="UP001218218">
    <property type="component" value="Unassembled WGS sequence"/>
</dbReference>
<feature type="compositionally biased region" description="Low complexity" evidence="1">
    <location>
        <begin position="103"/>
        <end position="139"/>
    </location>
</feature>
<feature type="region of interest" description="Disordered" evidence="1">
    <location>
        <begin position="90"/>
        <end position="156"/>
    </location>
</feature>
<feature type="chain" id="PRO_5042266712" description="Secreted protein" evidence="2">
    <location>
        <begin position="23"/>
        <end position="156"/>
    </location>
</feature>
<dbReference type="AlphaFoldDB" id="A0AAD6Z501"/>
<reference evidence="3" key="1">
    <citation type="submission" date="2023-03" db="EMBL/GenBank/DDBJ databases">
        <title>Massive genome expansion in bonnet fungi (Mycena s.s.) driven by repeated elements and novel gene families across ecological guilds.</title>
        <authorList>
            <consortium name="Lawrence Berkeley National Laboratory"/>
            <person name="Harder C.B."/>
            <person name="Miyauchi S."/>
            <person name="Viragh M."/>
            <person name="Kuo A."/>
            <person name="Thoen E."/>
            <person name="Andreopoulos B."/>
            <person name="Lu D."/>
            <person name="Skrede I."/>
            <person name="Drula E."/>
            <person name="Henrissat B."/>
            <person name="Morin E."/>
            <person name="Kohler A."/>
            <person name="Barry K."/>
            <person name="LaButti K."/>
            <person name="Morin E."/>
            <person name="Salamov A."/>
            <person name="Lipzen A."/>
            <person name="Mereny Z."/>
            <person name="Hegedus B."/>
            <person name="Baldrian P."/>
            <person name="Stursova M."/>
            <person name="Weitz H."/>
            <person name="Taylor A."/>
            <person name="Grigoriev I.V."/>
            <person name="Nagy L.G."/>
            <person name="Martin F."/>
            <person name="Kauserud H."/>
        </authorList>
    </citation>
    <scope>NUCLEOTIDE SEQUENCE</scope>
    <source>
        <strain evidence="3">CBHHK002</strain>
    </source>
</reference>
<evidence type="ECO:0000313" key="4">
    <source>
        <dbReference type="Proteomes" id="UP001218218"/>
    </source>
</evidence>
<accession>A0AAD6Z501</accession>
<comment type="caution">
    <text evidence="3">The sequence shown here is derived from an EMBL/GenBank/DDBJ whole genome shotgun (WGS) entry which is preliminary data.</text>
</comment>
<name>A0AAD6Z501_9AGAR</name>
<evidence type="ECO:0008006" key="5">
    <source>
        <dbReference type="Google" id="ProtNLM"/>
    </source>
</evidence>
<keyword evidence="4" id="KW-1185">Reference proteome</keyword>
<proteinExistence type="predicted"/>
<evidence type="ECO:0000313" key="3">
    <source>
        <dbReference type="EMBL" id="KAJ7307698.1"/>
    </source>
</evidence>
<dbReference type="EMBL" id="JARIHO010000088">
    <property type="protein sequence ID" value="KAJ7307698.1"/>
    <property type="molecule type" value="Genomic_DNA"/>
</dbReference>
<sequence length="156" mass="16382">MNGHSHCKKVSTLSLLVTLLHSTPYLLFRSPGATPSHPSGDALSTELLLKAFARTIAALAFPFLSTHPRCECGRIETDVRPLVRSAVQSSLATVRTQHKKGTAPAQPASSAAPTNSKTLKSAPASKSKSTPASKTTSTPDPEAAPPPIDKHASRPK</sequence>
<evidence type="ECO:0000256" key="2">
    <source>
        <dbReference type="SAM" id="SignalP"/>
    </source>
</evidence>